<dbReference type="EMBL" id="CAJPWZ010000285">
    <property type="protein sequence ID" value="CAG2189139.1"/>
    <property type="molecule type" value="Genomic_DNA"/>
</dbReference>
<gene>
    <name evidence="4" type="ORF">MEDL_4533</name>
</gene>
<organism evidence="4 5">
    <name type="scientific">Mytilus edulis</name>
    <name type="common">Blue mussel</name>
    <dbReference type="NCBI Taxonomy" id="6550"/>
    <lineage>
        <taxon>Eukaryota</taxon>
        <taxon>Metazoa</taxon>
        <taxon>Spiralia</taxon>
        <taxon>Lophotrochozoa</taxon>
        <taxon>Mollusca</taxon>
        <taxon>Bivalvia</taxon>
        <taxon>Autobranchia</taxon>
        <taxon>Pteriomorphia</taxon>
        <taxon>Mytilida</taxon>
        <taxon>Mytiloidea</taxon>
        <taxon>Mytilidae</taxon>
        <taxon>Mytilinae</taxon>
        <taxon>Mytilus</taxon>
    </lineage>
</organism>
<evidence type="ECO:0000259" key="3">
    <source>
        <dbReference type="PROSITE" id="PS50871"/>
    </source>
</evidence>
<comment type="subcellular location">
    <subcellularLocation>
        <location evidence="1">Secreted</location>
    </subcellularLocation>
</comment>
<evidence type="ECO:0000256" key="2">
    <source>
        <dbReference type="ARBA" id="ARBA00022525"/>
    </source>
</evidence>
<dbReference type="OrthoDB" id="10000320at2759"/>
<dbReference type="SMART" id="SM00110">
    <property type="entry name" value="C1Q"/>
    <property type="match status" value="1"/>
</dbReference>
<dbReference type="Proteomes" id="UP000683360">
    <property type="component" value="Unassembled WGS sequence"/>
</dbReference>
<dbReference type="InterPro" id="IPR001073">
    <property type="entry name" value="C1q_dom"/>
</dbReference>
<dbReference type="PROSITE" id="PS50871">
    <property type="entry name" value="C1Q"/>
    <property type="match status" value="1"/>
</dbReference>
<dbReference type="PRINTS" id="PR00007">
    <property type="entry name" value="COMPLEMNTC1Q"/>
</dbReference>
<protein>
    <submittedName>
        <fullName evidence="4">COL8A</fullName>
    </submittedName>
</protein>
<dbReference type="InterPro" id="IPR050392">
    <property type="entry name" value="Collagen/C1q_domain"/>
</dbReference>
<dbReference type="AlphaFoldDB" id="A0A8S3Q0C7"/>
<sequence>MSENGKHLVVYLPQNNIQQQTTWLKGSSHETGTAYIILNLKKGDQVDVKSSGSFTIHKCSLLGDLLEMAMKHKSPECSLLGDLLEMSMKQKSPDKGCQCLSRTTIPAFQSMLTQPQTPGNNGVIKFDKVIINTRNGYNPTTGVFTAPVAGVYQFSYTVMSQDGKHLVVYLSHNNIRQQTTWLKGSSHETGTANIILNLKKGDQVAVKSLGSFSINTVKNYPYSWFSGYLIA</sequence>
<dbReference type="Gene3D" id="2.60.120.40">
    <property type="match status" value="1"/>
</dbReference>
<dbReference type="PANTHER" id="PTHR15427">
    <property type="entry name" value="EMILIN ELASTIN MICROFIBRIL INTERFACE-LOCATED PROTEIN ELASTIN MICROFIBRIL INTERFACER"/>
    <property type="match status" value="1"/>
</dbReference>
<keyword evidence="5" id="KW-1185">Reference proteome</keyword>
<feature type="domain" description="C1q" evidence="3">
    <location>
        <begin position="101"/>
        <end position="231"/>
    </location>
</feature>
<keyword evidence="2" id="KW-0964">Secreted</keyword>
<reference evidence="4" key="1">
    <citation type="submission" date="2021-03" db="EMBL/GenBank/DDBJ databases">
        <authorList>
            <person name="Bekaert M."/>
        </authorList>
    </citation>
    <scope>NUCLEOTIDE SEQUENCE</scope>
</reference>
<evidence type="ECO:0000313" key="5">
    <source>
        <dbReference type="Proteomes" id="UP000683360"/>
    </source>
</evidence>
<dbReference type="SUPFAM" id="SSF49842">
    <property type="entry name" value="TNF-like"/>
    <property type="match status" value="1"/>
</dbReference>
<name>A0A8S3Q0C7_MYTED</name>
<comment type="caution">
    <text evidence="4">The sequence shown here is derived from an EMBL/GenBank/DDBJ whole genome shotgun (WGS) entry which is preliminary data.</text>
</comment>
<proteinExistence type="predicted"/>
<accession>A0A8S3Q0C7</accession>
<dbReference type="InterPro" id="IPR008983">
    <property type="entry name" value="Tumour_necrosis_fac-like_dom"/>
</dbReference>
<dbReference type="GO" id="GO:0005576">
    <property type="term" value="C:extracellular region"/>
    <property type="evidence" value="ECO:0007669"/>
    <property type="project" value="UniProtKB-SubCell"/>
</dbReference>
<dbReference type="PANTHER" id="PTHR15427:SF50">
    <property type="entry name" value="COMPLEMENT C1Q TUMOR NECROSIS FACTOR-RELATED PROTEIN 2-LIKE"/>
    <property type="match status" value="1"/>
</dbReference>
<evidence type="ECO:0000256" key="1">
    <source>
        <dbReference type="ARBA" id="ARBA00004613"/>
    </source>
</evidence>
<evidence type="ECO:0000313" key="4">
    <source>
        <dbReference type="EMBL" id="CAG2189139.1"/>
    </source>
</evidence>
<dbReference type="Pfam" id="PF00386">
    <property type="entry name" value="C1q"/>
    <property type="match status" value="1"/>
</dbReference>